<keyword evidence="3" id="KW-1185">Reference proteome</keyword>
<feature type="region of interest" description="Disordered" evidence="1">
    <location>
        <begin position="138"/>
        <end position="157"/>
    </location>
</feature>
<protein>
    <submittedName>
        <fullName evidence="2">Uncharacterized protein</fullName>
    </submittedName>
</protein>
<sequence>MALMKLGSGNTGDSWSKEPTSKSVALTDEKGERREEGARTTGDHWVPKFSFRILRTGRCDGRGRRSDRWEVKRCTVSAQVNTNNSSQRGCIQRRATEKWLCRLEKGSWREEKQDSLGSGLLDSPLHHHIGPTPHHIGPTPHHIGPTPHHIDLPQLRS</sequence>
<accession>A0AAV2KLL7</accession>
<feature type="region of interest" description="Disordered" evidence="1">
    <location>
        <begin position="1"/>
        <end position="42"/>
    </location>
</feature>
<gene>
    <name evidence="2" type="ORF">KC01_LOCUS18675</name>
</gene>
<reference evidence="2 3" key="1">
    <citation type="submission" date="2024-04" db="EMBL/GenBank/DDBJ databases">
        <authorList>
            <person name="Waldvogel A.-M."/>
            <person name="Schoenle A."/>
        </authorList>
    </citation>
    <scope>NUCLEOTIDE SEQUENCE [LARGE SCALE GENOMIC DNA]</scope>
</reference>
<evidence type="ECO:0000313" key="2">
    <source>
        <dbReference type="EMBL" id="CAL1588982.1"/>
    </source>
</evidence>
<dbReference type="EMBL" id="OZ035840">
    <property type="protein sequence ID" value="CAL1588982.1"/>
    <property type="molecule type" value="Genomic_DNA"/>
</dbReference>
<feature type="compositionally biased region" description="Basic and acidic residues" evidence="1">
    <location>
        <begin position="27"/>
        <end position="42"/>
    </location>
</feature>
<evidence type="ECO:0000256" key="1">
    <source>
        <dbReference type="SAM" id="MobiDB-lite"/>
    </source>
</evidence>
<name>A0AAV2KLL7_KNICA</name>
<dbReference type="Proteomes" id="UP001497482">
    <property type="component" value="Chromosome 18"/>
</dbReference>
<dbReference type="AlphaFoldDB" id="A0AAV2KLL7"/>
<organism evidence="2 3">
    <name type="scientific">Knipowitschia caucasica</name>
    <name type="common">Caucasian dwarf goby</name>
    <name type="synonym">Pomatoschistus caucasicus</name>
    <dbReference type="NCBI Taxonomy" id="637954"/>
    <lineage>
        <taxon>Eukaryota</taxon>
        <taxon>Metazoa</taxon>
        <taxon>Chordata</taxon>
        <taxon>Craniata</taxon>
        <taxon>Vertebrata</taxon>
        <taxon>Euteleostomi</taxon>
        <taxon>Actinopterygii</taxon>
        <taxon>Neopterygii</taxon>
        <taxon>Teleostei</taxon>
        <taxon>Neoteleostei</taxon>
        <taxon>Acanthomorphata</taxon>
        <taxon>Gobiaria</taxon>
        <taxon>Gobiiformes</taxon>
        <taxon>Gobioidei</taxon>
        <taxon>Gobiidae</taxon>
        <taxon>Gobiinae</taxon>
        <taxon>Knipowitschia</taxon>
    </lineage>
</organism>
<proteinExistence type="predicted"/>
<feature type="compositionally biased region" description="Low complexity" evidence="1">
    <location>
        <begin position="138"/>
        <end position="147"/>
    </location>
</feature>
<evidence type="ECO:0000313" key="3">
    <source>
        <dbReference type="Proteomes" id="UP001497482"/>
    </source>
</evidence>